<gene>
    <name evidence="1" type="ORF">DWY11_09180</name>
</gene>
<organism evidence="1 2">
    <name type="scientific">Segatella copri</name>
    <dbReference type="NCBI Taxonomy" id="165179"/>
    <lineage>
        <taxon>Bacteria</taxon>
        <taxon>Pseudomonadati</taxon>
        <taxon>Bacteroidota</taxon>
        <taxon>Bacteroidia</taxon>
        <taxon>Bacteroidales</taxon>
        <taxon>Prevotellaceae</taxon>
        <taxon>Segatella</taxon>
    </lineage>
</organism>
<dbReference type="AlphaFoldDB" id="A0A3E5DS50"/>
<dbReference type="EMBL" id="QRVA01000021">
    <property type="protein sequence ID" value="RGS14917.1"/>
    <property type="molecule type" value="Genomic_DNA"/>
</dbReference>
<proteinExistence type="predicted"/>
<name>A0A3E5DS50_9BACT</name>
<evidence type="ECO:0000313" key="2">
    <source>
        <dbReference type="Proteomes" id="UP000283872"/>
    </source>
</evidence>
<sequence length="71" mass="8746">MRAHNRKRINNIVLIFQDRKEIRIQLEKYYPENISIKEEYYYTKKNIIEEKGETQKNILPIKKNIVPLHTF</sequence>
<dbReference type="Proteomes" id="UP000283872">
    <property type="component" value="Unassembled WGS sequence"/>
</dbReference>
<comment type="caution">
    <text evidence="1">The sequence shown here is derived from an EMBL/GenBank/DDBJ whole genome shotgun (WGS) entry which is preliminary data.</text>
</comment>
<reference evidence="1 2" key="1">
    <citation type="submission" date="2018-08" db="EMBL/GenBank/DDBJ databases">
        <title>A genome reference for cultivated species of the human gut microbiota.</title>
        <authorList>
            <person name="Zou Y."/>
            <person name="Xue W."/>
            <person name="Luo G."/>
        </authorList>
    </citation>
    <scope>NUCLEOTIDE SEQUENCE [LARGE SCALE GENOMIC DNA]</scope>
    <source>
        <strain evidence="1 2">AF24-12</strain>
    </source>
</reference>
<protein>
    <submittedName>
        <fullName evidence="1">Uncharacterized protein</fullName>
    </submittedName>
</protein>
<evidence type="ECO:0000313" key="1">
    <source>
        <dbReference type="EMBL" id="RGS14917.1"/>
    </source>
</evidence>
<accession>A0A3E5DS50</accession>